<evidence type="ECO:0000313" key="4">
    <source>
        <dbReference type="Proteomes" id="UP000269396"/>
    </source>
</evidence>
<dbReference type="Proteomes" id="UP000269396">
    <property type="component" value="Unassembled WGS sequence"/>
</dbReference>
<dbReference type="Pfam" id="PF25037">
    <property type="entry name" value="VPS13_C"/>
    <property type="match status" value="1"/>
</dbReference>
<dbReference type="GO" id="GO:0006623">
    <property type="term" value="P:protein targeting to vacuole"/>
    <property type="evidence" value="ECO:0007669"/>
    <property type="project" value="TreeGrafter"/>
</dbReference>
<dbReference type="PANTHER" id="PTHR16166">
    <property type="entry name" value="VACUOLAR PROTEIN SORTING-ASSOCIATED PROTEIN VPS13"/>
    <property type="match status" value="1"/>
</dbReference>
<gene>
    <name evidence="3" type="ORF">SMTD_LOCUS18436</name>
</gene>
<accession>A0A3P8GFP2</accession>
<dbReference type="PANTHER" id="PTHR16166:SF93">
    <property type="entry name" value="INTERMEMBRANE LIPID TRANSFER PROTEIN VPS13"/>
    <property type="match status" value="1"/>
</dbReference>
<keyword evidence="4" id="KW-1185">Reference proteome</keyword>
<feature type="domain" description="Intermembrane lipid transfer protein VPS13-like C-terminal" evidence="2">
    <location>
        <begin position="156"/>
        <end position="184"/>
    </location>
</feature>
<sequence>MLGHAVGMSNSNHCLIVVRLFHHQLSNTHFICHNHFTTPLLPFEGGAAGAVSRITGTLGKGIAALTLDEDYKRKRREQLARRPETFGAGLAQGGRGLFMGVFHGVTGVVTKPFEGAKKEGVEGFFKGMDFFGRYFSNLGLLNVILLADTTQEVSRVRPPRFIRSDGIIRPYDKHEADGHLILKAGNTVRHVIGLAHEQGHISWYSDWR</sequence>
<reference evidence="3 4" key="1">
    <citation type="submission" date="2018-11" db="EMBL/GenBank/DDBJ databases">
        <authorList>
            <consortium name="Pathogen Informatics"/>
        </authorList>
    </citation>
    <scope>NUCLEOTIDE SEQUENCE [LARGE SCALE GENOMIC DNA]</scope>
    <source>
        <strain>Denwood</strain>
        <strain evidence="4">Zambia</strain>
    </source>
</reference>
<dbReference type="GO" id="GO:0045053">
    <property type="term" value="P:protein retention in Golgi apparatus"/>
    <property type="evidence" value="ECO:0007669"/>
    <property type="project" value="TreeGrafter"/>
</dbReference>
<name>A0A3P8GFP2_9TREM</name>
<proteinExistence type="inferred from homology"/>
<dbReference type="InterPro" id="IPR056748">
    <property type="entry name" value="VPS13-like_C"/>
</dbReference>
<organism evidence="3 4">
    <name type="scientific">Schistosoma mattheei</name>
    <dbReference type="NCBI Taxonomy" id="31246"/>
    <lineage>
        <taxon>Eukaryota</taxon>
        <taxon>Metazoa</taxon>
        <taxon>Spiralia</taxon>
        <taxon>Lophotrochozoa</taxon>
        <taxon>Platyhelminthes</taxon>
        <taxon>Trematoda</taxon>
        <taxon>Digenea</taxon>
        <taxon>Strigeidida</taxon>
        <taxon>Schistosomatoidea</taxon>
        <taxon>Schistosomatidae</taxon>
        <taxon>Schistosoma</taxon>
    </lineage>
</organism>
<dbReference type="InterPro" id="IPR026847">
    <property type="entry name" value="VPS13"/>
</dbReference>
<evidence type="ECO:0000313" key="3">
    <source>
        <dbReference type="EMBL" id="VDP77050.1"/>
    </source>
</evidence>
<dbReference type="EMBL" id="UZAL01040457">
    <property type="protein sequence ID" value="VDP77050.1"/>
    <property type="molecule type" value="Genomic_DNA"/>
</dbReference>
<comment type="similarity">
    <text evidence="1">Belongs to the VPS13 family.</text>
</comment>
<protein>
    <recommendedName>
        <fullName evidence="2">Intermembrane lipid transfer protein VPS13-like C-terminal domain-containing protein</fullName>
    </recommendedName>
</protein>
<evidence type="ECO:0000256" key="1">
    <source>
        <dbReference type="ARBA" id="ARBA00006545"/>
    </source>
</evidence>
<evidence type="ECO:0000259" key="2">
    <source>
        <dbReference type="Pfam" id="PF25037"/>
    </source>
</evidence>
<dbReference type="AlphaFoldDB" id="A0A3P8GFP2"/>